<feature type="signal peptide" evidence="1">
    <location>
        <begin position="1"/>
        <end position="23"/>
    </location>
</feature>
<dbReference type="PANTHER" id="PTHR34387">
    <property type="entry name" value="SLR1258 PROTEIN"/>
    <property type="match status" value="1"/>
</dbReference>
<feature type="chain" id="PRO_5045662371" evidence="1">
    <location>
        <begin position="24"/>
        <end position="241"/>
    </location>
</feature>
<name>A0ABY8FTD8_9SPHN</name>
<dbReference type="PANTHER" id="PTHR34387:SF2">
    <property type="entry name" value="SLR1258 PROTEIN"/>
    <property type="match status" value="1"/>
</dbReference>
<evidence type="ECO:0000313" key="2">
    <source>
        <dbReference type="EMBL" id="WFL77500.1"/>
    </source>
</evidence>
<dbReference type="Proteomes" id="UP001215827">
    <property type="component" value="Chromosome"/>
</dbReference>
<dbReference type="Pfam" id="PF04402">
    <property type="entry name" value="SIMPL"/>
    <property type="match status" value="1"/>
</dbReference>
<proteinExistence type="predicted"/>
<dbReference type="InterPro" id="IPR007497">
    <property type="entry name" value="SIMPL/DUF541"/>
</dbReference>
<dbReference type="Gene3D" id="3.30.70.2970">
    <property type="entry name" value="Protein of unknown function (DUF541), domain 2"/>
    <property type="match status" value="1"/>
</dbReference>
<evidence type="ECO:0000256" key="1">
    <source>
        <dbReference type="SAM" id="SignalP"/>
    </source>
</evidence>
<evidence type="ECO:0000313" key="3">
    <source>
        <dbReference type="Proteomes" id="UP001215827"/>
    </source>
</evidence>
<protein>
    <submittedName>
        <fullName evidence="2">SIMPL domain-containing protein</fullName>
    </submittedName>
</protein>
<organism evidence="2 3">
    <name type="scientific">Altererythrobacter arenosus</name>
    <dbReference type="NCBI Taxonomy" id="3032592"/>
    <lineage>
        <taxon>Bacteria</taxon>
        <taxon>Pseudomonadati</taxon>
        <taxon>Pseudomonadota</taxon>
        <taxon>Alphaproteobacteria</taxon>
        <taxon>Sphingomonadales</taxon>
        <taxon>Erythrobacteraceae</taxon>
        <taxon>Altererythrobacter</taxon>
    </lineage>
</organism>
<dbReference type="Gene3D" id="3.30.110.170">
    <property type="entry name" value="Protein of unknown function (DUF541), domain 1"/>
    <property type="match status" value="1"/>
</dbReference>
<keyword evidence="1" id="KW-0732">Signal</keyword>
<dbReference type="EMBL" id="CP121106">
    <property type="protein sequence ID" value="WFL77500.1"/>
    <property type="molecule type" value="Genomic_DNA"/>
</dbReference>
<dbReference type="RefSeq" id="WP_278016193.1">
    <property type="nucleotide sequence ID" value="NZ_CP121106.1"/>
</dbReference>
<keyword evidence="3" id="KW-1185">Reference proteome</keyword>
<accession>A0ABY8FTD8</accession>
<gene>
    <name evidence="2" type="ORF">P7228_00095</name>
</gene>
<sequence>MNRNILSIVALAAAPLAAVSANAAEVQIQAQNPVVELTVNEIVRSTPDVAQIGAGVTTRAATARQAVEQNAEAMDRLIARMKTLGIDRKDIQTSNFNLNPNYNYNRETGEQTFAGYNVNNNVNVKLRDLKRAGEVLDALVQAGANNIYGPNFMLEDDMEAKATARGNAFKRGRQMAEEYARMAGFSGVRLLEVSESFQSYGPMPVAENAVLVSGSKASADTPIEPGEVGTGVTITVKYEMQ</sequence>
<reference evidence="2 3" key="1">
    <citation type="submission" date="2023-03" db="EMBL/GenBank/DDBJ databases">
        <title>Altererythrobacter sp. CAU 1644 isolated from sand.</title>
        <authorList>
            <person name="Kim W."/>
        </authorList>
    </citation>
    <scope>NUCLEOTIDE SEQUENCE [LARGE SCALE GENOMIC DNA]</scope>
    <source>
        <strain evidence="2 3">CAU 1644</strain>
    </source>
</reference>
<dbReference type="InterPro" id="IPR052022">
    <property type="entry name" value="26kDa_periplasmic_antigen"/>
</dbReference>